<evidence type="ECO:0000256" key="1">
    <source>
        <dbReference type="ARBA" id="ARBA00005417"/>
    </source>
</evidence>
<evidence type="ECO:0000259" key="7">
    <source>
        <dbReference type="PROSITE" id="PS50893"/>
    </source>
</evidence>
<dbReference type="SMART" id="SM00382">
    <property type="entry name" value="AAA"/>
    <property type="match status" value="1"/>
</dbReference>
<evidence type="ECO:0000256" key="6">
    <source>
        <dbReference type="ARBA" id="ARBA00037066"/>
    </source>
</evidence>
<dbReference type="PANTHER" id="PTHR42794:SF1">
    <property type="entry name" value="HEMIN IMPORT ATP-BINDING PROTEIN HMUV"/>
    <property type="match status" value="1"/>
</dbReference>
<accession>A0A411WH58</accession>
<dbReference type="InterPro" id="IPR003593">
    <property type="entry name" value="AAA+_ATPase"/>
</dbReference>
<keyword evidence="2" id="KW-0813">Transport</keyword>
<evidence type="ECO:0000256" key="5">
    <source>
        <dbReference type="ARBA" id="ARBA00022967"/>
    </source>
</evidence>
<keyword evidence="9" id="KW-1185">Reference proteome</keyword>
<name>A0A411WH58_9GAMM</name>
<comment type="function">
    <text evidence="6">Part of the ABC transporter complex HmuTUV involved in hemin import. Responsible for energy coupling to the transport system.</text>
</comment>
<comment type="similarity">
    <text evidence="1">Belongs to the ABC transporter superfamily.</text>
</comment>
<dbReference type="RefSeq" id="WP_130590544.1">
    <property type="nucleotide sequence ID" value="NZ_CP034752.1"/>
</dbReference>
<dbReference type="PANTHER" id="PTHR42794">
    <property type="entry name" value="HEMIN IMPORT ATP-BINDING PROTEIN HMUV"/>
    <property type="match status" value="1"/>
</dbReference>
<dbReference type="KEGG" id="prag:EKN56_03535"/>
<gene>
    <name evidence="8" type="ORF">EKN56_03535</name>
</gene>
<dbReference type="SUPFAM" id="SSF52540">
    <property type="entry name" value="P-loop containing nucleoside triphosphate hydrolases"/>
    <property type="match status" value="1"/>
</dbReference>
<evidence type="ECO:0000313" key="9">
    <source>
        <dbReference type="Proteomes" id="UP000293154"/>
    </source>
</evidence>
<evidence type="ECO:0000313" key="8">
    <source>
        <dbReference type="EMBL" id="QBH95553.1"/>
    </source>
</evidence>
<dbReference type="GO" id="GO:0005524">
    <property type="term" value="F:ATP binding"/>
    <property type="evidence" value="ECO:0007669"/>
    <property type="project" value="UniProtKB-KW"/>
</dbReference>
<dbReference type="NCBIfam" id="NF010068">
    <property type="entry name" value="PRK13548.1"/>
    <property type="match status" value="1"/>
</dbReference>
<evidence type="ECO:0000256" key="4">
    <source>
        <dbReference type="ARBA" id="ARBA00022840"/>
    </source>
</evidence>
<feature type="domain" description="ABC transporter" evidence="7">
    <location>
        <begin position="2"/>
        <end position="238"/>
    </location>
</feature>
<dbReference type="EMBL" id="CP034752">
    <property type="protein sequence ID" value="QBH95553.1"/>
    <property type="molecule type" value="Genomic_DNA"/>
</dbReference>
<evidence type="ECO:0000256" key="3">
    <source>
        <dbReference type="ARBA" id="ARBA00022741"/>
    </source>
</evidence>
<sequence>MIEAQNLVYSVQHRKLTDNVSLTLPGGEIVAILGPNGAGKSTLLRQLTGYLQPTAGQCLLFGKPLKQWSVKELAKARAVMRQNSAMTFPFSVQEVIEMGFLSQKGPERDESLAQIMALCCCENLAKRNYSQLSGGEQQRVQLARLLAQLWQNRDNPKWLFLDEPTSALDVHYQQQLFRLLKKLVKEDNFNVCCVLHDLNLASLYVDRMILLDQGRIIANGTPDEVLNESMLSDLYHADLRVSTHPDACAPLVFLRC</sequence>
<dbReference type="GO" id="GO:0016887">
    <property type="term" value="F:ATP hydrolysis activity"/>
    <property type="evidence" value="ECO:0007669"/>
    <property type="project" value="InterPro"/>
</dbReference>
<dbReference type="InterPro" id="IPR017871">
    <property type="entry name" value="ABC_transporter-like_CS"/>
</dbReference>
<keyword evidence="4 8" id="KW-0067">ATP-binding</keyword>
<dbReference type="PROSITE" id="PS00211">
    <property type="entry name" value="ABC_TRANSPORTER_1"/>
    <property type="match status" value="1"/>
</dbReference>
<protein>
    <submittedName>
        <fullName evidence="8">Heme ABC transporter ATP-binding protein</fullName>
    </submittedName>
</protein>
<dbReference type="AlphaFoldDB" id="A0A411WH58"/>
<dbReference type="InterPro" id="IPR003439">
    <property type="entry name" value="ABC_transporter-like_ATP-bd"/>
</dbReference>
<dbReference type="Pfam" id="PF00005">
    <property type="entry name" value="ABC_tran"/>
    <property type="match status" value="1"/>
</dbReference>
<reference evidence="8 9" key="1">
    <citation type="submission" date="2019-03" db="EMBL/GenBank/DDBJ databases">
        <title>Pragia sp. nov. isolated from the gut tract of Carduelis flavirostris.</title>
        <authorList>
            <person name="Ge Y."/>
        </authorList>
    </citation>
    <scope>NUCLEOTIDE SEQUENCE [LARGE SCALE GENOMIC DNA]</scope>
    <source>
        <strain evidence="8 9">CF-458</strain>
    </source>
</reference>
<dbReference type="FunFam" id="3.40.50.300:FF:000134">
    <property type="entry name" value="Iron-enterobactin ABC transporter ATP-binding protein"/>
    <property type="match status" value="1"/>
</dbReference>
<dbReference type="OrthoDB" id="5292475at2"/>
<keyword evidence="5" id="KW-1278">Translocase</keyword>
<dbReference type="CDD" id="cd03214">
    <property type="entry name" value="ABC_Iron-Siderophores_B12_Hemin"/>
    <property type="match status" value="1"/>
</dbReference>
<keyword evidence="3" id="KW-0547">Nucleotide-binding</keyword>
<proteinExistence type="inferred from homology"/>
<dbReference type="InterPro" id="IPR027417">
    <property type="entry name" value="P-loop_NTPase"/>
</dbReference>
<dbReference type="PROSITE" id="PS50893">
    <property type="entry name" value="ABC_TRANSPORTER_2"/>
    <property type="match status" value="1"/>
</dbReference>
<evidence type="ECO:0000256" key="2">
    <source>
        <dbReference type="ARBA" id="ARBA00022448"/>
    </source>
</evidence>
<organism evidence="8 9">
    <name type="scientific">Limnobaculum zhutongyuii</name>
    <dbReference type="NCBI Taxonomy" id="2498113"/>
    <lineage>
        <taxon>Bacteria</taxon>
        <taxon>Pseudomonadati</taxon>
        <taxon>Pseudomonadota</taxon>
        <taxon>Gammaproteobacteria</taxon>
        <taxon>Enterobacterales</taxon>
        <taxon>Budviciaceae</taxon>
        <taxon>Limnobaculum</taxon>
    </lineage>
</organism>
<dbReference type="Proteomes" id="UP000293154">
    <property type="component" value="Chromosome"/>
</dbReference>
<dbReference type="Gene3D" id="3.40.50.300">
    <property type="entry name" value="P-loop containing nucleotide triphosphate hydrolases"/>
    <property type="match status" value="1"/>
</dbReference>